<dbReference type="InterPro" id="IPR017748">
    <property type="entry name" value="TagF"/>
</dbReference>
<protein>
    <submittedName>
        <fullName evidence="1">Type VI secretion system-associated protein TagF</fullName>
    </submittedName>
</protein>
<comment type="caution">
    <text evidence="1">The sequence shown here is derived from an EMBL/GenBank/DDBJ whole genome shotgun (WGS) entry which is preliminary data.</text>
</comment>
<proteinExistence type="predicted"/>
<dbReference type="Pfam" id="PF09867">
    <property type="entry name" value="TagF_N"/>
    <property type="match status" value="1"/>
</dbReference>
<dbReference type="Gene3D" id="3.40.1730.10">
    <property type="entry name" value="pa0076 domain"/>
    <property type="match status" value="1"/>
</dbReference>
<keyword evidence="2" id="KW-1185">Reference proteome</keyword>
<accession>A0ABT5JV19</accession>
<sequence>MKRAPQRVRIGYFGKLPAHGDFIKACGNTALVTLLDQWLAEVMNLLKAEPRWKLLYDAMRPLQFAFVGTRSRCAIAGRIAASSDQSQRRFPFLAMSALDVGEPARFVARSPLALAGLWQRLDSLAGAVGAAADPGPALLALAAGVVDVEPDGAGHDGEFAAFAERHTLSGLDAMLASAGFAGPARQLIMALGLLLQAVRDNGAARLEKSLVLPVPADAARRCLVAAFWLHLIAPFLQQADFELALFFTERQGGAVMVIGFCGADPHTLLAIIDPAAGIERHIDFESMEWVDERVRADARLQQLAACLARPQLSLRSAHELFHETFACAPPEGR</sequence>
<dbReference type="RefSeq" id="WP_273668628.1">
    <property type="nucleotide sequence ID" value="NZ_JAQQXR010000001.1"/>
</dbReference>
<organism evidence="1 2">
    <name type="scientific">Janthinobacterium fluminis</name>
    <dbReference type="NCBI Taxonomy" id="2987524"/>
    <lineage>
        <taxon>Bacteria</taxon>
        <taxon>Pseudomonadati</taxon>
        <taxon>Pseudomonadota</taxon>
        <taxon>Betaproteobacteria</taxon>
        <taxon>Burkholderiales</taxon>
        <taxon>Oxalobacteraceae</taxon>
        <taxon>Janthinobacterium</taxon>
    </lineage>
</organism>
<dbReference type="NCBIfam" id="TIGR03373">
    <property type="entry name" value="VI_minor_4"/>
    <property type="match status" value="1"/>
</dbReference>
<dbReference type="InterPro" id="IPR038225">
    <property type="entry name" value="TagF_sf"/>
</dbReference>
<dbReference type="EMBL" id="JAQQXR010000001">
    <property type="protein sequence ID" value="MDC8755998.1"/>
    <property type="molecule type" value="Genomic_DNA"/>
</dbReference>
<evidence type="ECO:0000313" key="2">
    <source>
        <dbReference type="Proteomes" id="UP001221208"/>
    </source>
</evidence>
<reference evidence="1 2" key="1">
    <citation type="submission" date="2022-10" db="EMBL/GenBank/DDBJ databases">
        <title>Janthinobacterium sp. hw3 Genome sequencing.</title>
        <authorList>
            <person name="Park S."/>
        </authorList>
    </citation>
    <scope>NUCLEOTIDE SEQUENCE [LARGE SCALE GENOMIC DNA]</scope>
    <source>
        <strain evidence="2">hw3</strain>
    </source>
</reference>
<evidence type="ECO:0000313" key="1">
    <source>
        <dbReference type="EMBL" id="MDC8755998.1"/>
    </source>
</evidence>
<dbReference type="Proteomes" id="UP001221208">
    <property type="component" value="Unassembled WGS sequence"/>
</dbReference>
<gene>
    <name evidence="1" type="primary">tagF</name>
    <name evidence="1" type="ORF">OIK44_00175</name>
</gene>
<name>A0ABT5JV19_9BURK</name>